<dbReference type="Proteomes" id="UP000551878">
    <property type="component" value="Unassembled WGS sequence"/>
</dbReference>
<evidence type="ECO:0000256" key="4">
    <source>
        <dbReference type="ARBA" id="ARBA00022692"/>
    </source>
</evidence>
<feature type="transmembrane region" description="Helical" evidence="7">
    <location>
        <begin position="80"/>
        <end position="101"/>
    </location>
</feature>
<keyword evidence="6 7" id="KW-0472">Membrane</keyword>
<sequence>MFYAGNILIGKGMNELPPFTIAFFRLLVAFILLLPIGLLAAWRDRKRFWIYKTPFLIMTLTGITFFNTFIYGALQFTSASNVAVLETAIPVMTVILSALLLKEKLRSIQWFGISLSFLGALSVVLQGGIFELSAMNWNIGDAIMIGAIICWAFYSILVKQYMNLFHPFGSLLVMTGISVLILFPFVIVEWSIIGIPSFELPSHLIGTLYLGIFPSFIALVFYNRAVDFLSASRASVFLNFLPIFTMVGAYFWLNETITLYQVFGSLIVIFGVTLTTYFSKSSEESKENIKEEKQIIE</sequence>
<dbReference type="InterPro" id="IPR050638">
    <property type="entry name" value="AA-Vitamin_Transporters"/>
</dbReference>
<dbReference type="PANTHER" id="PTHR32322:SF18">
    <property type="entry name" value="S-ADENOSYLMETHIONINE_S-ADENOSYLHOMOCYSTEINE TRANSPORTER"/>
    <property type="match status" value="1"/>
</dbReference>
<evidence type="ECO:0000256" key="3">
    <source>
        <dbReference type="ARBA" id="ARBA00022475"/>
    </source>
</evidence>
<gene>
    <name evidence="9" type="ORF">HNQ41_003317</name>
</gene>
<reference evidence="9 10" key="1">
    <citation type="submission" date="2020-08" db="EMBL/GenBank/DDBJ databases">
        <title>Genomic Encyclopedia of Type Strains, Phase IV (KMG-IV): sequencing the most valuable type-strain genomes for metagenomic binning, comparative biology and taxonomic classification.</title>
        <authorList>
            <person name="Goeker M."/>
        </authorList>
    </citation>
    <scope>NUCLEOTIDE SEQUENCE [LARGE SCALE GENOMIC DNA]</scope>
    <source>
        <strain evidence="9 10">DSM 24696</strain>
    </source>
</reference>
<accession>A0A840QV18</accession>
<dbReference type="InterPro" id="IPR000620">
    <property type="entry name" value="EamA_dom"/>
</dbReference>
<evidence type="ECO:0000313" key="9">
    <source>
        <dbReference type="EMBL" id="MBB5175087.1"/>
    </source>
</evidence>
<feature type="transmembrane region" description="Helical" evidence="7">
    <location>
        <begin position="108"/>
        <end position="129"/>
    </location>
</feature>
<dbReference type="PANTHER" id="PTHR32322">
    <property type="entry name" value="INNER MEMBRANE TRANSPORTER"/>
    <property type="match status" value="1"/>
</dbReference>
<keyword evidence="3" id="KW-1003">Cell membrane</keyword>
<feature type="transmembrane region" description="Helical" evidence="7">
    <location>
        <begin position="169"/>
        <end position="192"/>
    </location>
</feature>
<name>A0A840QV18_9BACI</name>
<feature type="transmembrane region" description="Helical" evidence="7">
    <location>
        <begin position="135"/>
        <end position="157"/>
    </location>
</feature>
<protein>
    <submittedName>
        <fullName evidence="9">Drug/metabolite transporter (DMT)-like permease</fullName>
    </submittedName>
</protein>
<feature type="transmembrane region" description="Helical" evidence="7">
    <location>
        <begin position="259"/>
        <end position="278"/>
    </location>
</feature>
<dbReference type="InterPro" id="IPR037185">
    <property type="entry name" value="EmrE-like"/>
</dbReference>
<feature type="transmembrane region" description="Helical" evidence="7">
    <location>
        <begin position="204"/>
        <end position="222"/>
    </location>
</feature>
<evidence type="ECO:0000256" key="5">
    <source>
        <dbReference type="ARBA" id="ARBA00022989"/>
    </source>
</evidence>
<dbReference type="Gene3D" id="1.10.3730.20">
    <property type="match status" value="1"/>
</dbReference>
<dbReference type="Pfam" id="PF00892">
    <property type="entry name" value="EamA"/>
    <property type="match status" value="2"/>
</dbReference>
<evidence type="ECO:0000259" key="8">
    <source>
        <dbReference type="Pfam" id="PF00892"/>
    </source>
</evidence>
<feature type="transmembrane region" description="Helical" evidence="7">
    <location>
        <begin position="54"/>
        <end position="74"/>
    </location>
</feature>
<proteinExistence type="inferred from homology"/>
<evidence type="ECO:0000313" key="10">
    <source>
        <dbReference type="Proteomes" id="UP000551878"/>
    </source>
</evidence>
<comment type="subcellular location">
    <subcellularLocation>
        <location evidence="1">Cell membrane</location>
        <topology evidence="1">Multi-pass membrane protein</topology>
    </subcellularLocation>
</comment>
<keyword evidence="5 7" id="KW-1133">Transmembrane helix</keyword>
<evidence type="ECO:0000256" key="7">
    <source>
        <dbReference type="SAM" id="Phobius"/>
    </source>
</evidence>
<organism evidence="9 10">
    <name type="scientific">Texcoconibacillus texcoconensis</name>
    <dbReference type="NCBI Taxonomy" id="1095777"/>
    <lineage>
        <taxon>Bacteria</taxon>
        <taxon>Bacillati</taxon>
        <taxon>Bacillota</taxon>
        <taxon>Bacilli</taxon>
        <taxon>Bacillales</taxon>
        <taxon>Bacillaceae</taxon>
        <taxon>Texcoconibacillus</taxon>
    </lineage>
</organism>
<feature type="transmembrane region" description="Helical" evidence="7">
    <location>
        <begin position="234"/>
        <end position="253"/>
    </location>
</feature>
<feature type="transmembrane region" description="Helical" evidence="7">
    <location>
        <begin position="20"/>
        <end position="42"/>
    </location>
</feature>
<dbReference type="SUPFAM" id="SSF103481">
    <property type="entry name" value="Multidrug resistance efflux transporter EmrE"/>
    <property type="match status" value="2"/>
</dbReference>
<evidence type="ECO:0000256" key="1">
    <source>
        <dbReference type="ARBA" id="ARBA00004651"/>
    </source>
</evidence>
<keyword evidence="4 7" id="KW-0812">Transmembrane</keyword>
<keyword evidence="10" id="KW-1185">Reference proteome</keyword>
<feature type="domain" description="EamA" evidence="8">
    <location>
        <begin position="2"/>
        <end position="124"/>
    </location>
</feature>
<dbReference type="GO" id="GO:0005886">
    <property type="term" value="C:plasma membrane"/>
    <property type="evidence" value="ECO:0007669"/>
    <property type="project" value="UniProtKB-SubCell"/>
</dbReference>
<comment type="caution">
    <text evidence="9">The sequence shown here is derived from an EMBL/GenBank/DDBJ whole genome shotgun (WGS) entry which is preliminary data.</text>
</comment>
<feature type="domain" description="EamA" evidence="8">
    <location>
        <begin position="139"/>
        <end position="276"/>
    </location>
</feature>
<evidence type="ECO:0000256" key="2">
    <source>
        <dbReference type="ARBA" id="ARBA00007362"/>
    </source>
</evidence>
<evidence type="ECO:0000256" key="6">
    <source>
        <dbReference type="ARBA" id="ARBA00023136"/>
    </source>
</evidence>
<dbReference type="EMBL" id="JACHHB010000024">
    <property type="protein sequence ID" value="MBB5175087.1"/>
    <property type="molecule type" value="Genomic_DNA"/>
</dbReference>
<dbReference type="AlphaFoldDB" id="A0A840QV18"/>
<comment type="similarity">
    <text evidence="2">Belongs to the EamA transporter family.</text>
</comment>